<name>A0A1I4XVZ4_9FLAO</name>
<keyword evidence="2" id="KW-1185">Reference proteome</keyword>
<evidence type="ECO:0000313" key="1">
    <source>
        <dbReference type="EMBL" id="SFN29430.1"/>
    </source>
</evidence>
<dbReference type="Proteomes" id="UP000199153">
    <property type="component" value="Unassembled WGS sequence"/>
</dbReference>
<dbReference type="RefSeq" id="WP_093405078.1">
    <property type="nucleotide sequence ID" value="NZ_FOVL01000001.1"/>
</dbReference>
<dbReference type="STRING" id="287099.SAMN05660413_00348"/>
<evidence type="ECO:0008006" key="3">
    <source>
        <dbReference type="Google" id="ProtNLM"/>
    </source>
</evidence>
<reference evidence="1 2" key="1">
    <citation type="submission" date="2016-10" db="EMBL/GenBank/DDBJ databases">
        <authorList>
            <person name="de Groot N.N."/>
        </authorList>
    </citation>
    <scope>NUCLEOTIDE SEQUENCE [LARGE SCALE GENOMIC DNA]</scope>
    <source>
        <strain evidence="1 2">DSM 17794</strain>
    </source>
</reference>
<dbReference type="EMBL" id="FOVL01000001">
    <property type="protein sequence ID" value="SFN29430.1"/>
    <property type="molecule type" value="Genomic_DNA"/>
</dbReference>
<evidence type="ECO:0000313" key="2">
    <source>
        <dbReference type="Proteomes" id="UP000199153"/>
    </source>
</evidence>
<protein>
    <recommendedName>
        <fullName evidence="3">Peptidase E</fullName>
    </recommendedName>
</protein>
<gene>
    <name evidence="1" type="ORF">SAMN05660413_00348</name>
</gene>
<accession>A0A1I4XVZ4</accession>
<dbReference type="Pfam" id="PF20420">
    <property type="entry name" value="DUF6702"/>
    <property type="match status" value="1"/>
</dbReference>
<sequence>MKKIFILFGLFFILTSFKVTAHEYYLSVTEINYKTESQSLQIITRVFVDDFENVLRKRFNNDIRLVKDAEEGPVRKMIERYLGQKLQLKSNGKEHQLKYLGKEYDNDQMILYIEVEKVVPFTEISITNSILTDLFDDQKNVVHVKVNGVTKSLLLQKNEDKKSFKFRN</sequence>
<dbReference type="AlphaFoldDB" id="A0A1I4XVZ4"/>
<dbReference type="OrthoDB" id="5735516at2"/>
<proteinExistence type="predicted"/>
<dbReference type="InterPro" id="IPR046525">
    <property type="entry name" value="DUF6702"/>
</dbReference>
<organism evidence="1 2">
    <name type="scientific">Salegentibacter flavus</name>
    <dbReference type="NCBI Taxonomy" id="287099"/>
    <lineage>
        <taxon>Bacteria</taxon>
        <taxon>Pseudomonadati</taxon>
        <taxon>Bacteroidota</taxon>
        <taxon>Flavobacteriia</taxon>
        <taxon>Flavobacteriales</taxon>
        <taxon>Flavobacteriaceae</taxon>
        <taxon>Salegentibacter</taxon>
    </lineage>
</organism>